<reference evidence="3" key="1">
    <citation type="submission" date="2022-07" db="EMBL/GenBank/DDBJ databases">
        <title>The genome of Lyophyllum shimeji provides insight into the initial evolution of ectomycorrhizal fungal genome.</title>
        <authorList>
            <person name="Kobayashi Y."/>
            <person name="Shibata T."/>
            <person name="Hirakawa H."/>
            <person name="Shigenobu S."/>
            <person name="Nishiyama T."/>
            <person name="Yamada A."/>
            <person name="Hasebe M."/>
            <person name="Kawaguchi M."/>
        </authorList>
    </citation>
    <scope>NUCLEOTIDE SEQUENCE</scope>
    <source>
        <strain evidence="3">AT787</strain>
    </source>
</reference>
<dbReference type="OrthoDB" id="3232986at2759"/>
<dbReference type="InterPro" id="IPR049233">
    <property type="entry name" value="DUF6830"/>
</dbReference>
<dbReference type="Proteomes" id="UP001063166">
    <property type="component" value="Unassembled WGS sequence"/>
</dbReference>
<gene>
    <name evidence="2" type="ORF">LshimejAT787_0404940</name>
    <name evidence="3" type="ORF">LshimejAT787_0405210</name>
</gene>
<dbReference type="Pfam" id="PF18759">
    <property type="entry name" value="Plavaka"/>
    <property type="match status" value="1"/>
</dbReference>
<accession>A0A9P3PJP5</accession>
<proteinExistence type="predicted"/>
<feature type="domain" description="DUF6830" evidence="1">
    <location>
        <begin position="454"/>
        <end position="568"/>
    </location>
</feature>
<sequence>MGTGGLHLHPMFITIANIDCDIRMKTSSHAWECVAYIPIVDADTFPMHSDFTSILHDRVWHACVDKVVASLKVAAQYGRMMADPRGDLRLAHTLLVGWIADLPEQLMISAVSGACSPSSMATTKGFGDGKVYPPRTGQYTLSKIRALFTNGIDPWDIPRWLNASKAAGLSGVHQPFWRDWPFADPSRFLTPEILHTVHKFFFDHPLNWCKVRVGQPELDARFISMHRRVGFRHFSTGICRVKQLTGREHRDIQRTIVPAIYGAVEPDFVSAMSALIDFFYQAQAPVFTDGSIDDMVRSLELFHSKKQIFLTSGSRAGKRGGMEHFNIPKLGLFPGFAFAIKEMGAIFQYSADVSEKLLGTDAKVPFRSTNHRDFEEQCVRHLDRRDKIRFFHLYTTLKFNGASLQNIISVAKPTVTTLHPASEWLSHVVPGEDRRLGAPRSIRNFFCEQDNIDAQIAHHVTKRPDLPSTTIAAIAVQYQLHDIPAAIGDYLRGVPFDNRLSPRCLEDNDHLPFRFVDLHVWHKFKIQHIASLQPNLILPAQTVKAVPPSISHPWGDCDAVRCELSEEQTKRAC</sequence>
<dbReference type="AlphaFoldDB" id="A0A9P3PJP5"/>
<organism evidence="3 4">
    <name type="scientific">Lyophyllum shimeji</name>
    <name type="common">Hon-shimeji</name>
    <name type="synonym">Tricholoma shimeji</name>
    <dbReference type="NCBI Taxonomy" id="47721"/>
    <lineage>
        <taxon>Eukaryota</taxon>
        <taxon>Fungi</taxon>
        <taxon>Dikarya</taxon>
        <taxon>Basidiomycota</taxon>
        <taxon>Agaricomycotina</taxon>
        <taxon>Agaricomycetes</taxon>
        <taxon>Agaricomycetidae</taxon>
        <taxon>Agaricales</taxon>
        <taxon>Tricholomatineae</taxon>
        <taxon>Lyophyllaceae</taxon>
        <taxon>Lyophyllum</taxon>
    </lineage>
</organism>
<evidence type="ECO:0000313" key="4">
    <source>
        <dbReference type="Proteomes" id="UP001063166"/>
    </source>
</evidence>
<comment type="caution">
    <text evidence="3">The sequence shown here is derived from an EMBL/GenBank/DDBJ whole genome shotgun (WGS) entry which is preliminary data.</text>
</comment>
<dbReference type="EMBL" id="BRPK01000004">
    <property type="protein sequence ID" value="GLB37443.1"/>
    <property type="molecule type" value="Genomic_DNA"/>
</dbReference>
<evidence type="ECO:0000313" key="3">
    <source>
        <dbReference type="EMBL" id="GLB37470.1"/>
    </source>
</evidence>
<evidence type="ECO:0000313" key="2">
    <source>
        <dbReference type="EMBL" id="GLB37443.1"/>
    </source>
</evidence>
<evidence type="ECO:0000259" key="1">
    <source>
        <dbReference type="Pfam" id="PF20722"/>
    </source>
</evidence>
<dbReference type="EMBL" id="BRPK01000004">
    <property type="protein sequence ID" value="GLB37470.1"/>
    <property type="molecule type" value="Genomic_DNA"/>
</dbReference>
<protein>
    <submittedName>
        <fullName evidence="3">Zn-finger domain-containing protein</fullName>
    </submittedName>
</protein>
<dbReference type="InterPro" id="IPR041078">
    <property type="entry name" value="Plavaka"/>
</dbReference>
<name>A0A9P3PJP5_LYOSH</name>
<keyword evidence="4" id="KW-1185">Reference proteome</keyword>
<dbReference type="Pfam" id="PF20722">
    <property type="entry name" value="DUF6830"/>
    <property type="match status" value="1"/>
</dbReference>